<dbReference type="PROSITE" id="PS00061">
    <property type="entry name" value="ADH_SHORT"/>
    <property type="match status" value="2"/>
</dbReference>
<evidence type="ECO:0000256" key="1">
    <source>
        <dbReference type="ARBA" id="ARBA00006484"/>
    </source>
</evidence>
<proteinExistence type="inferred from homology"/>
<dbReference type="EC" id="1.1.1.184" evidence="4"/>
<gene>
    <name evidence="5" type="ORF">CTOB1V02_LOCUS1351</name>
</gene>
<dbReference type="AlphaFoldDB" id="A0A7R8W6W1"/>
<protein>
    <recommendedName>
        <fullName evidence="4">carbonyl reductase (NADPH)</fullName>
        <ecNumber evidence="4">1.1.1.184</ecNumber>
    </recommendedName>
</protein>
<evidence type="ECO:0000256" key="2">
    <source>
        <dbReference type="ARBA" id="ARBA00022857"/>
    </source>
</evidence>
<dbReference type="InterPro" id="IPR045313">
    <property type="entry name" value="CBR1-like"/>
</dbReference>
<organism evidence="5">
    <name type="scientific">Cyprideis torosa</name>
    <dbReference type="NCBI Taxonomy" id="163714"/>
    <lineage>
        <taxon>Eukaryota</taxon>
        <taxon>Metazoa</taxon>
        <taxon>Ecdysozoa</taxon>
        <taxon>Arthropoda</taxon>
        <taxon>Crustacea</taxon>
        <taxon>Oligostraca</taxon>
        <taxon>Ostracoda</taxon>
        <taxon>Podocopa</taxon>
        <taxon>Podocopida</taxon>
        <taxon>Cytherocopina</taxon>
        <taxon>Cytheroidea</taxon>
        <taxon>Cytherideidae</taxon>
        <taxon>Cyprideis</taxon>
    </lineage>
</organism>
<accession>A0A7R8W6W1</accession>
<dbReference type="PANTHER" id="PTHR43963">
    <property type="entry name" value="CARBONYL REDUCTASE 1-RELATED"/>
    <property type="match status" value="1"/>
</dbReference>
<dbReference type="CDD" id="cd05324">
    <property type="entry name" value="carb_red_PTCR-like_SDR_c"/>
    <property type="match status" value="2"/>
</dbReference>
<dbReference type="Gene3D" id="3.40.50.720">
    <property type="entry name" value="NAD(P)-binding Rossmann-like Domain"/>
    <property type="match status" value="4"/>
</dbReference>
<sequence>MSSAAGRVAVVTGSNKGIGFAVVKQLCEKFDGTVYLTSRDEGRGKNAIAALEKLGLKPAFHQLDIGDRESVERIRDHLVEKYGGLDVLVNNAAIAFKHDATEPQGVQAEVTLQTNFFDTLRVCEILFPILRPHARVVNVSSSVGFLGNVPSKELRDKFSADSLTIPELSAMMQQYIEDCKAEKQRERGWMASSYGMSKVGLSALTRIQQRQFDQDPREDIVINHIHPGYVDTDMTSHKGPLTIDEGRVAVVTGSNKGVGLATVKQLCRKFDGTVYLTSRDEARGRAAVAELEKDGVNPKFHQLDIGDRASIERLRDHLKEEYGGLDVLVNNAAIAFKQNATEPQSVQAEMTLKTNYFNTLMVCDILFPILRPHARVVNVSSLIGLLSRVPSEELREKFASEELTIPELNALMQQYINDCKAGIEKNKGWMGSSYGMSKIGLSALTRIQQRQFDQDPREDIVINHVHPGYVDTDMSSHKGPLTIDQGTMSSAAARVAVVTGGNKGIGKEIVKQLITKFKGEVYLTARDEKRGKAAVEDLERVGLFPRFHLLDINQRKSIETFRDHLNSEYGGLDILINNAGILIPVSREPFYENAVRTIQTNYFGTKLVCDILFPLLRPHARVVNVSSALGHPTHIPGSKQQEILVDPSLSRDMLDDLMRDFLKKCKEGKQLEAGWGMSAYKVSKAGLSALSIIQQKEFDSDPRQDLIVNHVHPGYVQTDLTEGKGKLLPEQGLGREIAKQITYKFTGTVYISGLDEEEGRKAVAELAEVPLSSEVVLVGRKYPSLVKVYISLQENVEVRFMRLNVTNLKSIHKAREKLNNDHGGLDILVNNAAIKHDAVETITTNYTAVRMTCDQFFPLLRRHARVVNISSALGHLTFLPSKTLRRQFANPYLTHYGLDQLVERFLTACKRGRTKQEGWPDSSYTMSKIALSCLTRIQQRHFDSDRKLRQKKLIANHVNPGWISTHLSNFEGDTPLQIGITSFQIETEHYTLNLTVSFIISGALPASYAALLPPNAVKPKGKFIWNGLHTVDWIHGPLPR</sequence>
<dbReference type="PANTHER" id="PTHR43963:SF4">
    <property type="entry name" value="CARBONYL REDUCTASE (NADPH)"/>
    <property type="match status" value="1"/>
</dbReference>
<dbReference type="SUPFAM" id="SSF51735">
    <property type="entry name" value="NAD(P)-binding Rossmann-fold domains"/>
    <property type="match status" value="4"/>
</dbReference>
<dbReference type="OrthoDB" id="7289984at2759"/>
<reference evidence="5" key="1">
    <citation type="submission" date="2020-11" db="EMBL/GenBank/DDBJ databases">
        <authorList>
            <person name="Tran Van P."/>
        </authorList>
    </citation>
    <scope>NUCLEOTIDE SEQUENCE</scope>
</reference>
<evidence type="ECO:0000313" key="5">
    <source>
        <dbReference type="EMBL" id="CAD7223366.1"/>
    </source>
</evidence>
<dbReference type="InterPro" id="IPR036291">
    <property type="entry name" value="NAD(P)-bd_dom_sf"/>
</dbReference>
<dbReference type="PRINTS" id="PR00080">
    <property type="entry name" value="SDRFAMILY"/>
</dbReference>
<dbReference type="InterPro" id="IPR002347">
    <property type="entry name" value="SDR_fam"/>
</dbReference>
<keyword evidence="3" id="KW-0560">Oxidoreductase</keyword>
<comment type="similarity">
    <text evidence="1">Belongs to the short-chain dehydrogenases/reductases (SDR) family.</text>
</comment>
<dbReference type="EMBL" id="OB660189">
    <property type="protein sequence ID" value="CAD7223366.1"/>
    <property type="molecule type" value="Genomic_DNA"/>
</dbReference>
<dbReference type="Pfam" id="PF00106">
    <property type="entry name" value="adh_short"/>
    <property type="match status" value="4"/>
</dbReference>
<keyword evidence="2" id="KW-0521">NADP</keyword>
<dbReference type="PRINTS" id="PR00081">
    <property type="entry name" value="GDHRDH"/>
</dbReference>
<evidence type="ECO:0000256" key="3">
    <source>
        <dbReference type="ARBA" id="ARBA00023002"/>
    </source>
</evidence>
<dbReference type="GO" id="GO:0004090">
    <property type="term" value="F:carbonyl reductase (NADPH) activity"/>
    <property type="evidence" value="ECO:0007669"/>
    <property type="project" value="UniProtKB-EC"/>
</dbReference>
<evidence type="ECO:0000256" key="4">
    <source>
        <dbReference type="ARBA" id="ARBA00026118"/>
    </source>
</evidence>
<dbReference type="InterPro" id="IPR020904">
    <property type="entry name" value="Sc_DH/Rdtase_CS"/>
</dbReference>
<name>A0A7R8W6W1_9CRUS</name>